<keyword evidence="3" id="KW-1185">Reference proteome</keyword>
<keyword evidence="1" id="KW-0812">Transmembrane</keyword>
<evidence type="ECO:0000256" key="1">
    <source>
        <dbReference type="SAM" id="Phobius"/>
    </source>
</evidence>
<feature type="transmembrane region" description="Helical" evidence="1">
    <location>
        <begin position="37"/>
        <end position="54"/>
    </location>
</feature>
<organism evidence="2 3">
    <name type="scientific">Lysobacter hankyongensis</name>
    <dbReference type="NCBI Taxonomy" id="1176535"/>
    <lineage>
        <taxon>Bacteria</taxon>
        <taxon>Pseudomonadati</taxon>
        <taxon>Pseudomonadota</taxon>
        <taxon>Gammaproteobacteria</taxon>
        <taxon>Lysobacterales</taxon>
        <taxon>Lysobacteraceae</taxon>
        <taxon>Lysobacter</taxon>
    </lineage>
</organism>
<dbReference type="RefSeq" id="WP_345304688.1">
    <property type="nucleotide sequence ID" value="NZ_BAABJE010000023.1"/>
</dbReference>
<protein>
    <recommendedName>
        <fullName evidence="4">DUF1328 domain-containing protein</fullName>
    </recommendedName>
</protein>
<keyword evidence="1" id="KW-1133">Transmembrane helix</keyword>
<evidence type="ECO:0000313" key="2">
    <source>
        <dbReference type="EMBL" id="GAA4805609.1"/>
    </source>
</evidence>
<keyword evidence="1" id="KW-0472">Membrane</keyword>
<gene>
    <name evidence="2" type="ORF">GCM10023307_35370</name>
</gene>
<reference evidence="3" key="1">
    <citation type="journal article" date="2019" name="Int. J. Syst. Evol. Microbiol.">
        <title>The Global Catalogue of Microorganisms (GCM) 10K type strain sequencing project: providing services to taxonomists for standard genome sequencing and annotation.</title>
        <authorList>
            <consortium name="The Broad Institute Genomics Platform"/>
            <consortium name="The Broad Institute Genome Sequencing Center for Infectious Disease"/>
            <person name="Wu L."/>
            <person name="Ma J."/>
        </authorList>
    </citation>
    <scope>NUCLEOTIDE SEQUENCE [LARGE SCALE GENOMIC DNA]</scope>
    <source>
        <strain evidence="3">JCM 18204</strain>
    </source>
</reference>
<dbReference type="Proteomes" id="UP001499959">
    <property type="component" value="Unassembled WGS sequence"/>
</dbReference>
<dbReference type="EMBL" id="BAABJE010000023">
    <property type="protein sequence ID" value="GAA4805609.1"/>
    <property type="molecule type" value="Genomic_DNA"/>
</dbReference>
<evidence type="ECO:0008006" key="4">
    <source>
        <dbReference type="Google" id="ProtNLM"/>
    </source>
</evidence>
<feature type="transmembrane region" description="Helical" evidence="1">
    <location>
        <begin position="12"/>
        <end position="31"/>
    </location>
</feature>
<accession>A0ABP9C6M0</accession>
<comment type="caution">
    <text evidence="2">The sequence shown here is derived from an EMBL/GenBank/DDBJ whole genome shotgun (WGS) entry which is preliminary data.</text>
</comment>
<proteinExistence type="predicted"/>
<evidence type="ECO:0000313" key="3">
    <source>
        <dbReference type="Proteomes" id="UP001499959"/>
    </source>
</evidence>
<name>A0ABP9C6M0_9GAMM</name>
<sequence length="57" mass="5963">MIKLTPPSTPAFLISLLLGGAGIAGKLGYFAIAAPNAFWLLTTAFVLLLLSTIFRGL</sequence>